<evidence type="ECO:0000313" key="1">
    <source>
        <dbReference type="EMBL" id="CAE8623720.1"/>
    </source>
</evidence>
<gene>
    <name evidence="1" type="ORF">PGLA1383_LOCUS40957</name>
</gene>
<protein>
    <submittedName>
        <fullName evidence="1">Uncharacterized protein</fullName>
    </submittedName>
</protein>
<dbReference type="Proteomes" id="UP000654075">
    <property type="component" value="Unassembled WGS sequence"/>
</dbReference>
<reference evidence="1" key="1">
    <citation type="submission" date="2021-02" db="EMBL/GenBank/DDBJ databases">
        <authorList>
            <person name="Dougan E. K."/>
            <person name="Rhodes N."/>
            <person name="Thang M."/>
            <person name="Chan C."/>
        </authorList>
    </citation>
    <scope>NUCLEOTIDE SEQUENCE</scope>
</reference>
<dbReference type="PANTHER" id="PTHR10211">
    <property type="entry name" value="DEOXYRIBODIPYRIMIDINE PHOTOLYASE"/>
    <property type="match status" value="1"/>
</dbReference>
<feature type="non-terminal residue" evidence="1">
    <location>
        <position position="1"/>
    </location>
</feature>
<dbReference type="SUPFAM" id="SSF48173">
    <property type="entry name" value="Cryptochrome/photolyase FAD-binding domain"/>
    <property type="match status" value="1"/>
</dbReference>
<proteinExistence type="predicted"/>
<dbReference type="Gene3D" id="1.25.40.80">
    <property type="match status" value="1"/>
</dbReference>
<dbReference type="GO" id="GO:0003904">
    <property type="term" value="F:deoxyribodipyrimidine photo-lyase activity"/>
    <property type="evidence" value="ECO:0007669"/>
    <property type="project" value="TreeGrafter"/>
</dbReference>
<dbReference type="OrthoDB" id="496749at2759"/>
<dbReference type="InterPro" id="IPR032673">
    <property type="entry name" value="DNA_photolyase_2_CS"/>
</dbReference>
<dbReference type="AlphaFoldDB" id="A0A813GBV7"/>
<dbReference type="PROSITE" id="PS01083">
    <property type="entry name" value="DNA_PHOTOLYASES_2_1"/>
    <property type="match status" value="1"/>
</dbReference>
<dbReference type="InterPro" id="IPR036134">
    <property type="entry name" value="Crypto/Photolyase_FAD-like_sf"/>
</dbReference>
<evidence type="ECO:0000313" key="2">
    <source>
        <dbReference type="Proteomes" id="UP000654075"/>
    </source>
</evidence>
<accession>A0A813GBV7</accession>
<dbReference type="Gene3D" id="1.10.579.10">
    <property type="entry name" value="DNA Cyclobutane Dipyrimidine Photolyase, subunit A, domain 3"/>
    <property type="match status" value="1"/>
</dbReference>
<dbReference type="PANTHER" id="PTHR10211:SF0">
    <property type="entry name" value="DEOXYRIBODIPYRIMIDINE PHOTO-LYASE"/>
    <property type="match status" value="1"/>
</dbReference>
<comment type="caution">
    <text evidence="1">The sequence shown here is derived from an EMBL/GenBank/DDBJ whole genome shotgun (WGS) entry which is preliminary data.</text>
</comment>
<dbReference type="InterPro" id="IPR052219">
    <property type="entry name" value="Photolyase_Class-2"/>
</dbReference>
<name>A0A813GBV7_POLGL</name>
<keyword evidence="2" id="KW-1185">Reference proteome</keyword>
<sequence>MAAARAKLEDFLAKRLEIFADKRNNPNVDALSGLSPWLHFGQISAQRCALRVRDVGEATGASAGLKKGCEAFIEESVVRRELSDNFCFYNDKYDSLEGGAIWAQLSLKDHEKDKREFVYSLEELEAGKTHDDLWNAAQLQIVRE</sequence>
<dbReference type="EMBL" id="CAJNNV010028225">
    <property type="protein sequence ID" value="CAE8623720.1"/>
    <property type="molecule type" value="Genomic_DNA"/>
</dbReference>
<dbReference type="GO" id="GO:0000719">
    <property type="term" value="P:photoreactive repair"/>
    <property type="evidence" value="ECO:0007669"/>
    <property type="project" value="TreeGrafter"/>
</dbReference>
<organism evidence="1 2">
    <name type="scientific">Polarella glacialis</name>
    <name type="common">Dinoflagellate</name>
    <dbReference type="NCBI Taxonomy" id="89957"/>
    <lineage>
        <taxon>Eukaryota</taxon>
        <taxon>Sar</taxon>
        <taxon>Alveolata</taxon>
        <taxon>Dinophyceae</taxon>
        <taxon>Suessiales</taxon>
        <taxon>Suessiaceae</taxon>
        <taxon>Polarella</taxon>
    </lineage>
</organism>